<feature type="domain" description="Transposase IS116/IS110/IS902 C-terminal" evidence="3">
    <location>
        <begin position="197"/>
        <end position="282"/>
    </location>
</feature>
<organism evidence="4 5">
    <name type="scientific">Hymenobacter crusticola</name>
    <dbReference type="NCBI Taxonomy" id="1770526"/>
    <lineage>
        <taxon>Bacteria</taxon>
        <taxon>Pseudomonadati</taxon>
        <taxon>Bacteroidota</taxon>
        <taxon>Cytophagia</taxon>
        <taxon>Cytophagales</taxon>
        <taxon>Hymenobacteraceae</taxon>
        <taxon>Hymenobacter</taxon>
    </lineage>
</organism>
<sequence length="326" mass="36092">MDPQLSFPVVGIDVSKATLAVCYQADQQLKHVEVSNSKTGFQQLVKTCGAHCLFVIEATGTYNLALAYYLYEQGGHVAVLNPLVIKRFIQMHLSKGKSDRKDAQWLLRYGQQQPVTLWQPDEAVLVECRQLEQVTEQLLKQKTMVSNSLEALQRQPVISKTALKRLQQTLKVLTQQVEAVEAELLFLLEQRFSKEIALLCSIPGLGRKTASMLLLFAGGFRQLDNYRQLIAMAGLSPREHSSGTSIRGKVRITKMGGGLIRGKLFMCSFSAKKKNAACQALYDRLVAKGKNGKVALIAVCNKLLKQAFAIVKSGVPYQAEFASKSS</sequence>
<dbReference type="NCBIfam" id="NF033542">
    <property type="entry name" value="transpos_IS110"/>
    <property type="match status" value="1"/>
</dbReference>
<dbReference type="EMBL" id="MTSE01000027">
    <property type="protein sequence ID" value="OUJ70031.1"/>
    <property type="molecule type" value="Genomic_DNA"/>
</dbReference>
<dbReference type="GO" id="GO:0004803">
    <property type="term" value="F:transposase activity"/>
    <property type="evidence" value="ECO:0007669"/>
    <property type="project" value="InterPro"/>
</dbReference>
<accession>A0A243W6Z9</accession>
<dbReference type="InterPro" id="IPR002525">
    <property type="entry name" value="Transp_IS110-like_N"/>
</dbReference>
<dbReference type="InterPro" id="IPR047650">
    <property type="entry name" value="Transpos_IS110"/>
</dbReference>
<dbReference type="SUPFAM" id="SSF48150">
    <property type="entry name" value="DNA-glycosylase"/>
    <property type="match status" value="1"/>
</dbReference>
<evidence type="ECO:0000313" key="4">
    <source>
        <dbReference type="EMBL" id="OUJ70031.1"/>
    </source>
</evidence>
<evidence type="ECO:0000256" key="1">
    <source>
        <dbReference type="SAM" id="Coils"/>
    </source>
</evidence>
<keyword evidence="1" id="KW-0175">Coiled coil</keyword>
<comment type="caution">
    <text evidence="4">The sequence shown here is derived from an EMBL/GenBank/DDBJ whole genome shotgun (WGS) entry which is preliminary data.</text>
</comment>
<dbReference type="Pfam" id="PF02371">
    <property type="entry name" value="Transposase_20"/>
    <property type="match status" value="1"/>
</dbReference>
<protein>
    <submittedName>
        <fullName evidence="4">Uncharacterized protein</fullName>
    </submittedName>
</protein>
<evidence type="ECO:0000313" key="5">
    <source>
        <dbReference type="Proteomes" id="UP000194873"/>
    </source>
</evidence>
<dbReference type="InterPro" id="IPR011257">
    <property type="entry name" value="DNA_glycosylase"/>
</dbReference>
<dbReference type="GO" id="GO:0006313">
    <property type="term" value="P:DNA transposition"/>
    <property type="evidence" value="ECO:0007669"/>
    <property type="project" value="InterPro"/>
</dbReference>
<dbReference type="Pfam" id="PF01548">
    <property type="entry name" value="DEDD_Tnp_IS110"/>
    <property type="match status" value="1"/>
</dbReference>
<dbReference type="PANTHER" id="PTHR33055:SF3">
    <property type="entry name" value="PUTATIVE TRANSPOSASE FOR IS117-RELATED"/>
    <property type="match status" value="1"/>
</dbReference>
<reference evidence="4 5" key="1">
    <citation type="submission" date="2017-01" db="EMBL/GenBank/DDBJ databases">
        <title>A new Hymenobacter.</title>
        <authorList>
            <person name="Liang Y."/>
            <person name="Feng F."/>
        </authorList>
    </citation>
    <scope>NUCLEOTIDE SEQUENCE [LARGE SCALE GENOMIC DNA]</scope>
    <source>
        <strain evidence="4">MIMBbqt21</strain>
    </source>
</reference>
<gene>
    <name evidence="4" type="ORF">BXP70_25505</name>
</gene>
<dbReference type="GO" id="GO:0003677">
    <property type="term" value="F:DNA binding"/>
    <property type="evidence" value="ECO:0007669"/>
    <property type="project" value="InterPro"/>
</dbReference>
<proteinExistence type="predicted"/>
<evidence type="ECO:0000259" key="3">
    <source>
        <dbReference type="Pfam" id="PF02371"/>
    </source>
</evidence>
<evidence type="ECO:0000259" key="2">
    <source>
        <dbReference type="Pfam" id="PF01548"/>
    </source>
</evidence>
<dbReference type="AlphaFoldDB" id="A0A243W6Z9"/>
<name>A0A243W6Z9_9BACT</name>
<dbReference type="Proteomes" id="UP000194873">
    <property type="component" value="Unassembled WGS sequence"/>
</dbReference>
<feature type="domain" description="Transposase IS110-like N-terminal" evidence="2">
    <location>
        <begin position="10"/>
        <end position="152"/>
    </location>
</feature>
<dbReference type="OrthoDB" id="964423at2"/>
<dbReference type="PANTHER" id="PTHR33055">
    <property type="entry name" value="TRANSPOSASE FOR INSERTION SEQUENCE ELEMENT IS1111A"/>
    <property type="match status" value="1"/>
</dbReference>
<keyword evidence="5" id="KW-1185">Reference proteome</keyword>
<dbReference type="InterPro" id="IPR003346">
    <property type="entry name" value="Transposase_20"/>
</dbReference>
<feature type="coiled-coil region" evidence="1">
    <location>
        <begin position="163"/>
        <end position="190"/>
    </location>
</feature>
<dbReference type="GO" id="GO:0006281">
    <property type="term" value="P:DNA repair"/>
    <property type="evidence" value="ECO:0007669"/>
    <property type="project" value="InterPro"/>
</dbReference>
<dbReference type="Gene3D" id="1.10.340.30">
    <property type="entry name" value="Hypothetical protein, domain 2"/>
    <property type="match status" value="1"/>
</dbReference>
<dbReference type="RefSeq" id="WP_086596948.1">
    <property type="nucleotide sequence ID" value="NZ_MTSE01000027.1"/>
</dbReference>